<dbReference type="RefSeq" id="WP_149235037.1">
    <property type="nucleotide sequence ID" value="NZ_JALJXJ010000023.1"/>
</dbReference>
<proteinExistence type="predicted"/>
<dbReference type="Gene3D" id="3.10.180.10">
    <property type="entry name" value="2,3-Dihydroxybiphenyl 1,2-Dioxygenase, domain 1"/>
    <property type="match status" value="2"/>
</dbReference>
<gene>
    <name evidence="2" type="ORF">FZ942_31710</name>
</gene>
<dbReference type="Proteomes" id="UP000324927">
    <property type="component" value="Unassembled WGS sequence"/>
</dbReference>
<feature type="domain" description="VOC" evidence="1">
    <location>
        <begin position="139"/>
        <end position="251"/>
    </location>
</feature>
<comment type="caution">
    <text evidence="2">The sequence shown here is derived from an EMBL/GenBank/DDBJ whole genome shotgun (WGS) entry which is preliminary data.</text>
</comment>
<dbReference type="InterPro" id="IPR029068">
    <property type="entry name" value="Glyas_Bleomycin-R_OHBP_Dase"/>
</dbReference>
<dbReference type="AlphaFoldDB" id="A0A5A9G6R8"/>
<dbReference type="SUPFAM" id="SSF54593">
    <property type="entry name" value="Glyoxalase/Bleomycin resistance protein/Dihydroxybiphenyl dioxygenase"/>
    <property type="match status" value="1"/>
</dbReference>
<evidence type="ECO:0000259" key="1">
    <source>
        <dbReference type="PROSITE" id="PS51819"/>
    </source>
</evidence>
<organism evidence="2 3">
    <name type="scientific">Azospirillum lipoferum</name>
    <dbReference type="NCBI Taxonomy" id="193"/>
    <lineage>
        <taxon>Bacteria</taxon>
        <taxon>Pseudomonadati</taxon>
        <taxon>Pseudomonadota</taxon>
        <taxon>Alphaproteobacteria</taxon>
        <taxon>Rhodospirillales</taxon>
        <taxon>Azospirillaceae</taxon>
        <taxon>Azospirillum</taxon>
    </lineage>
</organism>
<evidence type="ECO:0000313" key="3">
    <source>
        <dbReference type="Proteomes" id="UP000324927"/>
    </source>
</evidence>
<dbReference type="EMBL" id="VTTN01000023">
    <property type="protein sequence ID" value="KAA0590253.1"/>
    <property type="molecule type" value="Genomic_DNA"/>
</dbReference>
<dbReference type="PROSITE" id="PS51819">
    <property type="entry name" value="VOC"/>
    <property type="match status" value="2"/>
</dbReference>
<feature type="domain" description="VOC" evidence="1">
    <location>
        <begin position="8"/>
        <end position="122"/>
    </location>
</feature>
<evidence type="ECO:0000313" key="2">
    <source>
        <dbReference type="EMBL" id="KAA0590253.1"/>
    </source>
</evidence>
<keyword evidence="3" id="KW-1185">Reference proteome</keyword>
<sequence length="302" mass="32705">MTSPHVAALRSVALNVPDPDLAAEFYTEVWNLAVADRQDGAVYLRGTGPAHHLLALHPGEQTEIRNVTFRARSADALPVLAERTVGAGGRVLRPVAPVTEPGGGVALIIADQDGRIFRFVHGDAEHDVDTAAVPDRPVRLAHVVLNSHDVSRSQAFFERALGFTLSDRTRMMAFLRCGSDHHCVAFGDSDRDSLNHIAFLMPDLESVMRGGGRMKDAGYPVGWGPGRHGPGNNAFNYFVGPFGVVIEYTAEVLQVDDSYPTGGPEDWTWPPGRIDQWGIGQPPTPAIKEAQQAIRFMPAAAF</sequence>
<reference evidence="2 3" key="1">
    <citation type="submission" date="2019-08" db="EMBL/GenBank/DDBJ databases">
        <authorList>
            <person name="Grouzdev D."/>
            <person name="Tikhonova E."/>
            <person name="Kravchenko I."/>
        </authorList>
    </citation>
    <scope>NUCLEOTIDE SEQUENCE [LARGE SCALE GENOMIC DNA]</scope>
    <source>
        <strain evidence="2 3">59b</strain>
    </source>
</reference>
<dbReference type="Pfam" id="PF00903">
    <property type="entry name" value="Glyoxalase"/>
    <property type="match status" value="2"/>
</dbReference>
<accession>A0A5A9G6R8</accession>
<dbReference type="OrthoDB" id="9803142at2"/>
<dbReference type="InterPro" id="IPR004360">
    <property type="entry name" value="Glyas_Fos-R_dOase_dom"/>
</dbReference>
<protein>
    <submittedName>
        <fullName evidence="2">Glyoxalase</fullName>
    </submittedName>
</protein>
<name>A0A5A9G6R8_AZOLI</name>
<dbReference type="InterPro" id="IPR037523">
    <property type="entry name" value="VOC_core"/>
</dbReference>